<dbReference type="Proteomes" id="UP000626092">
    <property type="component" value="Unassembled WGS sequence"/>
</dbReference>
<organism evidence="2 3">
    <name type="scientific">Rhododendron simsii</name>
    <name type="common">Sims's rhododendron</name>
    <dbReference type="NCBI Taxonomy" id="118357"/>
    <lineage>
        <taxon>Eukaryota</taxon>
        <taxon>Viridiplantae</taxon>
        <taxon>Streptophyta</taxon>
        <taxon>Embryophyta</taxon>
        <taxon>Tracheophyta</taxon>
        <taxon>Spermatophyta</taxon>
        <taxon>Magnoliopsida</taxon>
        <taxon>eudicotyledons</taxon>
        <taxon>Gunneridae</taxon>
        <taxon>Pentapetalae</taxon>
        <taxon>asterids</taxon>
        <taxon>Ericales</taxon>
        <taxon>Ericaceae</taxon>
        <taxon>Ericoideae</taxon>
        <taxon>Rhodoreae</taxon>
        <taxon>Rhododendron</taxon>
    </lineage>
</organism>
<dbReference type="AlphaFoldDB" id="A0A834GU86"/>
<comment type="caution">
    <text evidence="2">The sequence shown here is derived from an EMBL/GenBank/DDBJ whole genome shotgun (WGS) entry which is preliminary data.</text>
</comment>
<feature type="region of interest" description="Disordered" evidence="1">
    <location>
        <begin position="114"/>
        <end position="133"/>
    </location>
</feature>
<evidence type="ECO:0000313" key="3">
    <source>
        <dbReference type="Proteomes" id="UP000626092"/>
    </source>
</evidence>
<sequence length="298" mass="34363">MRSPKTIVSLTKNPHHHKSKCIVNLSNGYLFIKQQCRQSKGSGLQVRRETSVDDSVVRPVILLKFDAISTMYSIFRHCWATHNFLCAKSIQKLHQSPVQCQHFRRLQPFQGRLPARNQPQVRRNHGPNPQALPFETAHSSLFRRPVARPHKVPPLTAVEGKRSGRTGLQQPSQRRSLRVDAEKEPVLPVPERVQSCQPEASRGNLRRVRARADFGRVRPPVERCLELEGVFGERGGQDIPNLKTILMGISQSLYLRLHRRVKQVQRHFVIDGTPKRFDIFHMIVHSIWLRRLNVLIQD</sequence>
<proteinExistence type="predicted"/>
<protein>
    <submittedName>
        <fullName evidence="2">Uncharacterized protein</fullName>
    </submittedName>
</protein>
<dbReference type="EMBL" id="WJXA01000006">
    <property type="protein sequence ID" value="KAF7140063.1"/>
    <property type="molecule type" value="Genomic_DNA"/>
</dbReference>
<accession>A0A834GU86</accession>
<dbReference type="OrthoDB" id="1924787at2759"/>
<gene>
    <name evidence="2" type="ORF">RHSIM_Rhsim06G0180500</name>
</gene>
<evidence type="ECO:0000313" key="2">
    <source>
        <dbReference type="EMBL" id="KAF7140063.1"/>
    </source>
</evidence>
<evidence type="ECO:0000256" key="1">
    <source>
        <dbReference type="SAM" id="MobiDB-lite"/>
    </source>
</evidence>
<reference evidence="2" key="1">
    <citation type="submission" date="2019-11" db="EMBL/GenBank/DDBJ databases">
        <authorList>
            <person name="Liu Y."/>
            <person name="Hou J."/>
            <person name="Li T.-Q."/>
            <person name="Guan C.-H."/>
            <person name="Wu X."/>
            <person name="Wu H.-Z."/>
            <person name="Ling F."/>
            <person name="Zhang R."/>
            <person name="Shi X.-G."/>
            <person name="Ren J.-P."/>
            <person name="Chen E.-F."/>
            <person name="Sun J.-M."/>
        </authorList>
    </citation>
    <scope>NUCLEOTIDE SEQUENCE</scope>
    <source>
        <strain evidence="2">Adult_tree_wgs_1</strain>
        <tissue evidence="2">Leaves</tissue>
    </source>
</reference>
<name>A0A834GU86_RHOSS</name>
<feature type="region of interest" description="Disordered" evidence="1">
    <location>
        <begin position="143"/>
        <end position="182"/>
    </location>
</feature>
<keyword evidence="3" id="KW-1185">Reference proteome</keyword>